<protein>
    <submittedName>
        <fullName evidence="9">GMC oxidoreductase-domain-containing protein</fullName>
    </submittedName>
</protein>
<keyword evidence="10" id="KW-1185">Reference proteome</keyword>
<keyword evidence="5" id="KW-0274">FAD</keyword>
<dbReference type="AlphaFoldDB" id="A0AAD6YL75"/>
<dbReference type="Gene3D" id="3.50.50.60">
    <property type="entry name" value="FAD/NAD(P)-binding domain"/>
    <property type="match status" value="1"/>
</dbReference>
<gene>
    <name evidence="9" type="ORF">GGX14DRAFT_664092</name>
</gene>
<reference evidence="9" key="1">
    <citation type="submission" date="2023-03" db="EMBL/GenBank/DDBJ databases">
        <title>Massive genome expansion in bonnet fungi (Mycena s.s.) driven by repeated elements and novel gene families across ecological guilds.</title>
        <authorList>
            <consortium name="Lawrence Berkeley National Laboratory"/>
            <person name="Harder C.B."/>
            <person name="Miyauchi S."/>
            <person name="Viragh M."/>
            <person name="Kuo A."/>
            <person name="Thoen E."/>
            <person name="Andreopoulos B."/>
            <person name="Lu D."/>
            <person name="Skrede I."/>
            <person name="Drula E."/>
            <person name="Henrissat B."/>
            <person name="Morin E."/>
            <person name="Kohler A."/>
            <person name="Barry K."/>
            <person name="LaButti K."/>
            <person name="Morin E."/>
            <person name="Salamov A."/>
            <person name="Lipzen A."/>
            <person name="Mereny Z."/>
            <person name="Hegedus B."/>
            <person name="Baldrian P."/>
            <person name="Stursova M."/>
            <person name="Weitz H."/>
            <person name="Taylor A."/>
            <person name="Grigoriev I.V."/>
            <person name="Nagy L.G."/>
            <person name="Martin F."/>
            <person name="Kauserud H."/>
        </authorList>
    </citation>
    <scope>NUCLEOTIDE SEQUENCE</scope>
    <source>
        <strain evidence="9">9144</strain>
    </source>
</reference>
<dbReference type="Pfam" id="PF00732">
    <property type="entry name" value="GMC_oxred_N"/>
    <property type="match status" value="1"/>
</dbReference>
<comment type="cofactor">
    <cofactor evidence="1">
        <name>FAD</name>
        <dbReference type="ChEBI" id="CHEBI:57692"/>
    </cofactor>
</comment>
<evidence type="ECO:0000256" key="4">
    <source>
        <dbReference type="ARBA" id="ARBA00022729"/>
    </source>
</evidence>
<accession>A0AAD6YL75</accession>
<evidence type="ECO:0000256" key="7">
    <source>
        <dbReference type="ARBA" id="ARBA00023180"/>
    </source>
</evidence>
<dbReference type="GO" id="GO:0016614">
    <property type="term" value="F:oxidoreductase activity, acting on CH-OH group of donors"/>
    <property type="evidence" value="ECO:0007669"/>
    <property type="project" value="InterPro"/>
</dbReference>
<organism evidence="9 10">
    <name type="scientific">Mycena pura</name>
    <dbReference type="NCBI Taxonomy" id="153505"/>
    <lineage>
        <taxon>Eukaryota</taxon>
        <taxon>Fungi</taxon>
        <taxon>Dikarya</taxon>
        <taxon>Basidiomycota</taxon>
        <taxon>Agaricomycotina</taxon>
        <taxon>Agaricomycetes</taxon>
        <taxon>Agaricomycetidae</taxon>
        <taxon>Agaricales</taxon>
        <taxon>Marasmiineae</taxon>
        <taxon>Mycenaceae</taxon>
        <taxon>Mycena</taxon>
    </lineage>
</organism>
<dbReference type="EMBL" id="JARJCW010000007">
    <property type="protein sequence ID" value="KAJ7222525.1"/>
    <property type="molecule type" value="Genomic_DNA"/>
</dbReference>
<dbReference type="InterPro" id="IPR000172">
    <property type="entry name" value="GMC_OxRdtase_N"/>
</dbReference>
<evidence type="ECO:0000313" key="9">
    <source>
        <dbReference type="EMBL" id="KAJ7222525.1"/>
    </source>
</evidence>
<dbReference type="PANTHER" id="PTHR11552:SF201">
    <property type="entry name" value="GLUCOSE-METHANOL-CHOLINE OXIDOREDUCTASE N-TERMINAL DOMAIN-CONTAINING PROTEIN"/>
    <property type="match status" value="1"/>
</dbReference>
<evidence type="ECO:0000259" key="8">
    <source>
        <dbReference type="Pfam" id="PF00732"/>
    </source>
</evidence>
<feature type="domain" description="Glucose-methanol-choline oxidoreductase N-terminal" evidence="8">
    <location>
        <begin position="18"/>
        <end position="97"/>
    </location>
</feature>
<keyword evidence="3" id="KW-0285">Flavoprotein</keyword>
<dbReference type="Proteomes" id="UP001219525">
    <property type="component" value="Unassembled WGS sequence"/>
</dbReference>
<keyword evidence="7" id="KW-0325">Glycoprotein</keyword>
<evidence type="ECO:0000256" key="3">
    <source>
        <dbReference type="ARBA" id="ARBA00022630"/>
    </source>
</evidence>
<name>A0AAD6YL75_9AGAR</name>
<keyword evidence="4" id="KW-0732">Signal</keyword>
<keyword evidence="6" id="KW-0560">Oxidoreductase</keyword>
<comment type="caution">
    <text evidence="9">The sequence shown here is derived from an EMBL/GenBank/DDBJ whole genome shotgun (WGS) entry which is preliminary data.</text>
</comment>
<comment type="similarity">
    <text evidence="2">Belongs to the GMC oxidoreductase family.</text>
</comment>
<dbReference type="InterPro" id="IPR036188">
    <property type="entry name" value="FAD/NAD-bd_sf"/>
</dbReference>
<dbReference type="SUPFAM" id="SSF51905">
    <property type="entry name" value="FAD/NAD(P)-binding domain"/>
    <property type="match status" value="1"/>
</dbReference>
<dbReference type="PANTHER" id="PTHR11552">
    <property type="entry name" value="GLUCOSE-METHANOL-CHOLINE GMC OXIDOREDUCTASE"/>
    <property type="match status" value="1"/>
</dbReference>
<dbReference type="GO" id="GO:0050660">
    <property type="term" value="F:flavin adenine dinucleotide binding"/>
    <property type="evidence" value="ECO:0007669"/>
    <property type="project" value="InterPro"/>
</dbReference>
<evidence type="ECO:0000256" key="2">
    <source>
        <dbReference type="ARBA" id="ARBA00010790"/>
    </source>
</evidence>
<dbReference type="InterPro" id="IPR012132">
    <property type="entry name" value="GMC_OxRdtase"/>
</dbReference>
<evidence type="ECO:0000313" key="10">
    <source>
        <dbReference type="Proteomes" id="UP001219525"/>
    </source>
</evidence>
<evidence type="ECO:0000256" key="6">
    <source>
        <dbReference type="ARBA" id="ARBA00023002"/>
    </source>
</evidence>
<sequence>MTAYYKPVESRPKSQAEAVTKILFKSEHARGNHVAVGIEFSVDRKTYSAAVSKEIVVSAGVIATPQILELSGIGNRKVLESVGIPTLVDLPGVGDSENLHASVNAPRNL</sequence>
<proteinExistence type="inferred from homology"/>
<evidence type="ECO:0000256" key="1">
    <source>
        <dbReference type="ARBA" id="ARBA00001974"/>
    </source>
</evidence>
<feature type="non-terminal residue" evidence="9">
    <location>
        <position position="109"/>
    </location>
</feature>
<evidence type="ECO:0000256" key="5">
    <source>
        <dbReference type="ARBA" id="ARBA00022827"/>
    </source>
</evidence>